<comment type="caution">
    <text evidence="5">The sequence shown here is derived from an EMBL/GenBank/DDBJ whole genome shotgun (WGS) entry which is preliminary data.</text>
</comment>
<accession>A0A0L7L4Z8</accession>
<sequence>MLLQDIDKKEDRKKNKEMEMEITWGIGIKDKAEELMKKKLNEDKKELTPFEKLMQKKREHNRQKKLLKKQKSEDKEQTASDSDDSEVPSDIDMNDPYFAEEFNKPEFKKGKSKKNKIADDEVSNPDDVKGKAELELLLEDEDDGKAHFSLKKIQEAEGTTKKSRRKKKLREKMIEQKQAVPDFEIDTKDERFSALYNSHLYNIDPSDPNFKKTKNMEILIQEKLKRRPADMPVEKQVAPKKSKQETELDLLVKNIKRKTKGVKQK</sequence>
<feature type="compositionally biased region" description="Basic and acidic residues" evidence="3">
    <location>
        <begin position="1"/>
        <end position="19"/>
    </location>
</feature>
<evidence type="ECO:0000256" key="2">
    <source>
        <dbReference type="ARBA" id="ARBA00023242"/>
    </source>
</evidence>
<dbReference type="EMBL" id="JTDY01002883">
    <property type="protein sequence ID" value="KOB70547.1"/>
    <property type="molecule type" value="Genomic_DNA"/>
</dbReference>
<proteinExistence type="predicted"/>
<evidence type="ECO:0000256" key="3">
    <source>
        <dbReference type="SAM" id="MobiDB-lite"/>
    </source>
</evidence>
<dbReference type="InterPro" id="IPR039754">
    <property type="entry name" value="Esf1"/>
</dbReference>
<organism evidence="5 6">
    <name type="scientific">Operophtera brumata</name>
    <name type="common">Winter moth</name>
    <name type="synonym">Phalaena brumata</name>
    <dbReference type="NCBI Taxonomy" id="104452"/>
    <lineage>
        <taxon>Eukaryota</taxon>
        <taxon>Metazoa</taxon>
        <taxon>Ecdysozoa</taxon>
        <taxon>Arthropoda</taxon>
        <taxon>Hexapoda</taxon>
        <taxon>Insecta</taxon>
        <taxon>Pterygota</taxon>
        <taxon>Neoptera</taxon>
        <taxon>Endopterygota</taxon>
        <taxon>Lepidoptera</taxon>
        <taxon>Glossata</taxon>
        <taxon>Ditrysia</taxon>
        <taxon>Geometroidea</taxon>
        <taxon>Geometridae</taxon>
        <taxon>Larentiinae</taxon>
        <taxon>Operophtera</taxon>
    </lineage>
</organism>
<feature type="compositionally biased region" description="Acidic residues" evidence="3">
    <location>
        <begin position="81"/>
        <end position="93"/>
    </location>
</feature>
<dbReference type="PANTHER" id="PTHR12202:SF0">
    <property type="entry name" value="ESF1 HOMOLOG"/>
    <property type="match status" value="1"/>
</dbReference>
<dbReference type="PANTHER" id="PTHR12202">
    <property type="entry name" value="ESF1 HOMOLOG"/>
    <property type="match status" value="1"/>
</dbReference>
<comment type="subcellular location">
    <subcellularLocation>
        <location evidence="1">Nucleus</location>
        <location evidence="1">Nucleolus</location>
    </subcellularLocation>
</comment>
<dbReference type="STRING" id="104452.A0A0L7L4Z8"/>
<dbReference type="InterPro" id="IPR012580">
    <property type="entry name" value="NUC153"/>
</dbReference>
<feature type="region of interest" description="Disordered" evidence="3">
    <location>
        <begin position="1"/>
        <end position="20"/>
    </location>
</feature>
<dbReference type="GO" id="GO:0003723">
    <property type="term" value="F:RNA binding"/>
    <property type="evidence" value="ECO:0007669"/>
    <property type="project" value="TreeGrafter"/>
</dbReference>
<evidence type="ECO:0000256" key="1">
    <source>
        <dbReference type="ARBA" id="ARBA00004604"/>
    </source>
</evidence>
<dbReference type="GO" id="GO:0005730">
    <property type="term" value="C:nucleolus"/>
    <property type="evidence" value="ECO:0007669"/>
    <property type="project" value="UniProtKB-SubCell"/>
</dbReference>
<feature type="domain" description="NUC153" evidence="4">
    <location>
        <begin position="189"/>
        <end position="217"/>
    </location>
</feature>
<feature type="compositionally biased region" description="Basic residues" evidence="3">
    <location>
        <begin position="57"/>
        <end position="69"/>
    </location>
</feature>
<feature type="region of interest" description="Disordered" evidence="3">
    <location>
        <begin position="40"/>
        <end position="128"/>
    </location>
</feature>
<reference evidence="5 6" key="1">
    <citation type="journal article" date="2015" name="Genome Biol. Evol.">
        <title>The genome of winter moth (Operophtera brumata) provides a genomic perspective on sexual dimorphism and phenology.</title>
        <authorList>
            <person name="Derks M.F."/>
            <person name="Smit S."/>
            <person name="Salis L."/>
            <person name="Schijlen E."/>
            <person name="Bossers A."/>
            <person name="Mateman C."/>
            <person name="Pijl A.S."/>
            <person name="de Ridder D."/>
            <person name="Groenen M.A."/>
            <person name="Visser M.E."/>
            <person name="Megens H.J."/>
        </authorList>
    </citation>
    <scope>NUCLEOTIDE SEQUENCE [LARGE SCALE GENOMIC DNA]</scope>
    <source>
        <strain evidence="5">WM2013NL</strain>
        <tissue evidence="5">Head and thorax</tissue>
    </source>
</reference>
<dbReference type="GO" id="GO:0006364">
    <property type="term" value="P:rRNA processing"/>
    <property type="evidence" value="ECO:0007669"/>
    <property type="project" value="InterPro"/>
</dbReference>
<evidence type="ECO:0000313" key="6">
    <source>
        <dbReference type="Proteomes" id="UP000037510"/>
    </source>
</evidence>
<dbReference type="Proteomes" id="UP000037510">
    <property type="component" value="Unassembled WGS sequence"/>
</dbReference>
<gene>
    <name evidence="5" type="ORF">OBRU01_14934</name>
</gene>
<dbReference type="AlphaFoldDB" id="A0A0L7L4Z8"/>
<evidence type="ECO:0000313" key="5">
    <source>
        <dbReference type="EMBL" id="KOB70547.1"/>
    </source>
</evidence>
<keyword evidence="6" id="KW-1185">Reference proteome</keyword>
<evidence type="ECO:0000259" key="4">
    <source>
        <dbReference type="Pfam" id="PF08159"/>
    </source>
</evidence>
<feature type="compositionally biased region" description="Basic and acidic residues" evidence="3">
    <location>
        <begin position="40"/>
        <end position="56"/>
    </location>
</feature>
<name>A0A0L7L4Z8_OPEBR</name>
<protein>
    <submittedName>
        <fullName evidence="5">ESF1-like protein</fullName>
    </submittedName>
</protein>
<dbReference type="Pfam" id="PF08159">
    <property type="entry name" value="NUC153"/>
    <property type="match status" value="1"/>
</dbReference>
<keyword evidence="2" id="KW-0539">Nucleus</keyword>